<comment type="caution">
    <text evidence="3">The sequence shown here is derived from an EMBL/GenBank/DDBJ whole genome shotgun (WGS) entry which is preliminary data.</text>
</comment>
<dbReference type="Proteomes" id="UP000240708">
    <property type="component" value="Unassembled WGS sequence"/>
</dbReference>
<evidence type="ECO:0000313" key="4">
    <source>
        <dbReference type="Proteomes" id="UP000240708"/>
    </source>
</evidence>
<dbReference type="GO" id="GO:0006508">
    <property type="term" value="P:proteolysis"/>
    <property type="evidence" value="ECO:0007669"/>
    <property type="project" value="UniProtKB-KW"/>
</dbReference>
<organism evidence="3 4">
    <name type="scientific">Cecembia rubra</name>
    <dbReference type="NCBI Taxonomy" id="1485585"/>
    <lineage>
        <taxon>Bacteria</taxon>
        <taxon>Pseudomonadati</taxon>
        <taxon>Bacteroidota</taxon>
        <taxon>Cytophagia</taxon>
        <taxon>Cytophagales</taxon>
        <taxon>Cyclobacteriaceae</taxon>
        <taxon>Cecembia</taxon>
    </lineage>
</organism>
<dbReference type="EMBL" id="PYGF01000004">
    <property type="protein sequence ID" value="PSL04969.1"/>
    <property type="molecule type" value="Genomic_DNA"/>
</dbReference>
<evidence type="ECO:0000259" key="2">
    <source>
        <dbReference type="Pfam" id="PF02517"/>
    </source>
</evidence>
<keyword evidence="4" id="KW-1185">Reference proteome</keyword>
<sequence length="218" mass="25573">MRTLENLLTFLKAPYRAESYSNLKVGDLLYLLVITLIVVIPYAFILEWAGMDQFDHKLMEILEKNKWLVAVLAIFFAPILEEPVYRLHLDLKKSSILWSLGLSLLLINSVWYPLALFWIYLIYLYVKVNQGQTPNLKFVVYFSSAMFALVHMANFTDFDYGKYFYWVPLLVAAQFVIGLVLSYIRLNHGMKWAIIFHAVYNAVLIIPAIYFYEPEKYL</sequence>
<name>A0A2P8E689_9BACT</name>
<dbReference type="OrthoDB" id="847268at2"/>
<keyword evidence="1" id="KW-1133">Transmembrane helix</keyword>
<feature type="transmembrane region" description="Helical" evidence="1">
    <location>
        <begin position="193"/>
        <end position="212"/>
    </location>
</feature>
<feature type="transmembrane region" description="Helical" evidence="1">
    <location>
        <begin position="163"/>
        <end position="186"/>
    </location>
</feature>
<keyword evidence="1" id="KW-0812">Transmembrane</keyword>
<dbReference type="InterPro" id="IPR003675">
    <property type="entry name" value="Rce1/LyrA-like_dom"/>
</dbReference>
<gene>
    <name evidence="3" type="ORF">CLV48_104143</name>
</gene>
<feature type="domain" description="CAAX prenyl protease 2/Lysostaphin resistance protein A-like" evidence="2">
    <location>
        <begin position="65"/>
        <end position="203"/>
    </location>
</feature>
<dbReference type="GO" id="GO:0080120">
    <property type="term" value="P:CAAX-box protein maturation"/>
    <property type="evidence" value="ECO:0007669"/>
    <property type="project" value="UniProtKB-ARBA"/>
</dbReference>
<keyword evidence="3" id="KW-0645">Protease</keyword>
<feature type="transmembrane region" description="Helical" evidence="1">
    <location>
        <begin position="67"/>
        <end position="85"/>
    </location>
</feature>
<keyword evidence="1" id="KW-0472">Membrane</keyword>
<dbReference type="AlphaFoldDB" id="A0A2P8E689"/>
<dbReference type="RefSeq" id="WP_106567010.1">
    <property type="nucleotide sequence ID" value="NZ_PYGF01000004.1"/>
</dbReference>
<reference evidence="3 4" key="1">
    <citation type="submission" date="2018-03" db="EMBL/GenBank/DDBJ databases">
        <title>Genomic Encyclopedia of Archaeal and Bacterial Type Strains, Phase II (KMG-II): from individual species to whole genera.</title>
        <authorList>
            <person name="Goeker M."/>
        </authorList>
    </citation>
    <scope>NUCLEOTIDE SEQUENCE [LARGE SCALE GENOMIC DNA]</scope>
    <source>
        <strain evidence="3 4">DSM 28057</strain>
    </source>
</reference>
<evidence type="ECO:0000313" key="3">
    <source>
        <dbReference type="EMBL" id="PSL04969.1"/>
    </source>
</evidence>
<feature type="transmembrane region" description="Helical" evidence="1">
    <location>
        <begin position="138"/>
        <end position="157"/>
    </location>
</feature>
<dbReference type="GO" id="GO:0004175">
    <property type="term" value="F:endopeptidase activity"/>
    <property type="evidence" value="ECO:0007669"/>
    <property type="project" value="UniProtKB-ARBA"/>
</dbReference>
<protein>
    <submittedName>
        <fullName evidence="3">CAAX prenyl protease-like protein</fullName>
    </submittedName>
</protein>
<keyword evidence="3" id="KW-0378">Hydrolase</keyword>
<dbReference type="Pfam" id="PF02517">
    <property type="entry name" value="Rce1-like"/>
    <property type="match status" value="1"/>
</dbReference>
<evidence type="ECO:0000256" key="1">
    <source>
        <dbReference type="SAM" id="Phobius"/>
    </source>
</evidence>
<feature type="transmembrane region" description="Helical" evidence="1">
    <location>
        <begin position="28"/>
        <end position="46"/>
    </location>
</feature>
<feature type="transmembrane region" description="Helical" evidence="1">
    <location>
        <begin position="97"/>
        <end position="126"/>
    </location>
</feature>
<accession>A0A2P8E689</accession>
<proteinExistence type="predicted"/>